<proteinExistence type="predicted"/>
<keyword evidence="2" id="KW-1185">Reference proteome</keyword>
<evidence type="ECO:0000313" key="1">
    <source>
        <dbReference type="EMBL" id="KAI3372524.1"/>
    </source>
</evidence>
<organism evidence="1 2">
    <name type="scientific">Scortum barcoo</name>
    <name type="common">barcoo grunter</name>
    <dbReference type="NCBI Taxonomy" id="214431"/>
    <lineage>
        <taxon>Eukaryota</taxon>
        <taxon>Metazoa</taxon>
        <taxon>Chordata</taxon>
        <taxon>Craniata</taxon>
        <taxon>Vertebrata</taxon>
        <taxon>Euteleostomi</taxon>
        <taxon>Actinopterygii</taxon>
        <taxon>Neopterygii</taxon>
        <taxon>Teleostei</taxon>
        <taxon>Neoteleostei</taxon>
        <taxon>Acanthomorphata</taxon>
        <taxon>Eupercaria</taxon>
        <taxon>Centrarchiformes</taxon>
        <taxon>Terapontoidei</taxon>
        <taxon>Terapontidae</taxon>
        <taxon>Scortum</taxon>
    </lineage>
</organism>
<feature type="non-terminal residue" evidence="1">
    <location>
        <position position="172"/>
    </location>
</feature>
<dbReference type="Proteomes" id="UP000831701">
    <property type="component" value="Chromosome 5"/>
</dbReference>
<reference evidence="1" key="1">
    <citation type="submission" date="2022-04" db="EMBL/GenBank/DDBJ databases">
        <title>Jade perch genome.</title>
        <authorList>
            <person name="Chao B."/>
        </authorList>
    </citation>
    <scope>NUCLEOTIDE SEQUENCE</scope>
    <source>
        <strain evidence="1">CB-2022</strain>
    </source>
</reference>
<protein>
    <submittedName>
        <fullName evidence="1">Uncharacterized protein</fullName>
    </submittedName>
</protein>
<evidence type="ECO:0000313" key="2">
    <source>
        <dbReference type="Proteomes" id="UP000831701"/>
    </source>
</evidence>
<accession>A0ACB8WXM0</accession>
<name>A0ACB8WXM0_9TELE</name>
<sequence length="172" mass="18978">MYWERFAAECEAAGMRISTSKSEGHGSRPEKGGVPSPGWVERSCLKWRSSRWLGTPLEIDRVRSSVTREVLWEELGAAPPSQIERGVSWGGLGICFGCLLDASLGRCSRHACPTGRRPRGRPRTRWRDYVSRLAWRTPQGPPGRARGSVWGEGSLGISAQTAASATRSRIKQ</sequence>
<gene>
    <name evidence="1" type="ORF">L3Q82_023001</name>
</gene>
<dbReference type="EMBL" id="CM041535">
    <property type="protein sequence ID" value="KAI3372524.1"/>
    <property type="molecule type" value="Genomic_DNA"/>
</dbReference>
<comment type="caution">
    <text evidence="1">The sequence shown here is derived from an EMBL/GenBank/DDBJ whole genome shotgun (WGS) entry which is preliminary data.</text>
</comment>